<keyword evidence="5" id="KW-0560">Oxidoreductase</keyword>
<dbReference type="InterPro" id="IPR016171">
    <property type="entry name" value="Vanillyl_alc_oxidase_C-sub2"/>
</dbReference>
<sequence length="109" mass="11597">MEEVLADLGSLLRDAPTVEFYGLFGHIADGNIHVEFIGPAADDVEVDHQVLEVISRYSGSISAEHGVGRMKVDSLHLTRSAAEIAAMKAIKDALDPAGLLNQGILFPTA</sequence>
<gene>
    <name evidence="7" type="ORF">UFOPK1908_01091</name>
</gene>
<dbReference type="AlphaFoldDB" id="A0A6J6IJH8"/>
<dbReference type="Gene3D" id="3.30.70.2740">
    <property type="match status" value="1"/>
</dbReference>
<evidence type="ECO:0000313" key="7">
    <source>
        <dbReference type="EMBL" id="CAB4624614.1"/>
    </source>
</evidence>
<dbReference type="InterPro" id="IPR004113">
    <property type="entry name" value="FAD-bd_oxidored_4_C"/>
</dbReference>
<dbReference type="FunFam" id="1.10.45.10:FF:000001">
    <property type="entry name" value="D-lactate dehydrogenase mitochondrial"/>
    <property type="match status" value="1"/>
</dbReference>
<evidence type="ECO:0000256" key="2">
    <source>
        <dbReference type="ARBA" id="ARBA00008000"/>
    </source>
</evidence>
<dbReference type="SUPFAM" id="SSF55103">
    <property type="entry name" value="FAD-linked oxidases, C-terminal domain"/>
    <property type="match status" value="1"/>
</dbReference>
<dbReference type="GO" id="GO:0050660">
    <property type="term" value="F:flavin adenine dinucleotide binding"/>
    <property type="evidence" value="ECO:0007669"/>
    <property type="project" value="InterPro"/>
</dbReference>
<dbReference type="InterPro" id="IPR051264">
    <property type="entry name" value="FAD-oxidored/transferase_4"/>
</dbReference>
<proteinExistence type="inferred from homology"/>
<dbReference type="PANTHER" id="PTHR43716">
    <property type="entry name" value="D-2-HYDROXYGLUTARATE DEHYDROGENASE, MITOCHONDRIAL"/>
    <property type="match status" value="1"/>
</dbReference>
<dbReference type="GO" id="GO:0022904">
    <property type="term" value="P:respiratory electron transport chain"/>
    <property type="evidence" value="ECO:0007669"/>
    <property type="project" value="TreeGrafter"/>
</dbReference>
<evidence type="ECO:0000256" key="5">
    <source>
        <dbReference type="ARBA" id="ARBA00023002"/>
    </source>
</evidence>
<comment type="similarity">
    <text evidence="2">Belongs to the FAD-binding oxidoreductase/transferase type 4 family.</text>
</comment>
<evidence type="ECO:0000256" key="4">
    <source>
        <dbReference type="ARBA" id="ARBA00022827"/>
    </source>
</evidence>
<protein>
    <submittedName>
        <fullName evidence="7">Unannotated protein</fullName>
    </submittedName>
</protein>
<evidence type="ECO:0000256" key="1">
    <source>
        <dbReference type="ARBA" id="ARBA00001974"/>
    </source>
</evidence>
<comment type="cofactor">
    <cofactor evidence="1">
        <name>FAD</name>
        <dbReference type="ChEBI" id="CHEBI:57692"/>
    </cofactor>
</comment>
<feature type="domain" description="FAD-binding oxidoreductase/transferase type 4 C-terminal" evidence="6">
    <location>
        <begin position="21"/>
        <end position="103"/>
    </location>
</feature>
<dbReference type="EMBL" id="CAEZVB010000055">
    <property type="protein sequence ID" value="CAB4624614.1"/>
    <property type="molecule type" value="Genomic_DNA"/>
</dbReference>
<dbReference type="GO" id="GO:0016491">
    <property type="term" value="F:oxidoreductase activity"/>
    <property type="evidence" value="ECO:0007669"/>
    <property type="project" value="UniProtKB-KW"/>
</dbReference>
<accession>A0A6J6IJH8</accession>
<keyword evidence="4" id="KW-0274">FAD</keyword>
<organism evidence="7">
    <name type="scientific">freshwater metagenome</name>
    <dbReference type="NCBI Taxonomy" id="449393"/>
    <lineage>
        <taxon>unclassified sequences</taxon>
        <taxon>metagenomes</taxon>
        <taxon>ecological metagenomes</taxon>
    </lineage>
</organism>
<keyword evidence="3" id="KW-0285">Flavoprotein</keyword>
<dbReference type="InterPro" id="IPR016164">
    <property type="entry name" value="FAD-linked_Oxase-like_C"/>
</dbReference>
<reference evidence="7" key="1">
    <citation type="submission" date="2020-05" db="EMBL/GenBank/DDBJ databases">
        <authorList>
            <person name="Chiriac C."/>
            <person name="Salcher M."/>
            <person name="Ghai R."/>
            <person name="Kavagutti S V."/>
        </authorList>
    </citation>
    <scope>NUCLEOTIDE SEQUENCE</scope>
</reference>
<dbReference type="Pfam" id="PF02913">
    <property type="entry name" value="FAD-oxidase_C"/>
    <property type="match status" value="1"/>
</dbReference>
<evidence type="ECO:0000259" key="6">
    <source>
        <dbReference type="Pfam" id="PF02913"/>
    </source>
</evidence>
<dbReference type="PANTHER" id="PTHR43716:SF1">
    <property type="entry name" value="D-2-HYDROXYGLUTARATE DEHYDROGENASE, MITOCHONDRIAL"/>
    <property type="match status" value="1"/>
</dbReference>
<dbReference type="Gene3D" id="1.10.45.10">
    <property type="entry name" value="Vanillyl-alcohol Oxidase, Chain A, domain 4"/>
    <property type="match status" value="1"/>
</dbReference>
<evidence type="ECO:0000256" key="3">
    <source>
        <dbReference type="ARBA" id="ARBA00022630"/>
    </source>
</evidence>
<name>A0A6J6IJH8_9ZZZZ</name>